<accession>A0ABV9MCV5</accession>
<organism evidence="2 3">
    <name type="scientific">Planococcus dechangensis</name>
    <dbReference type="NCBI Taxonomy" id="1176255"/>
    <lineage>
        <taxon>Bacteria</taxon>
        <taxon>Bacillati</taxon>
        <taxon>Bacillota</taxon>
        <taxon>Bacilli</taxon>
        <taxon>Bacillales</taxon>
        <taxon>Caryophanaceae</taxon>
        <taxon>Planococcus</taxon>
    </lineage>
</organism>
<evidence type="ECO:0008006" key="4">
    <source>
        <dbReference type="Google" id="ProtNLM"/>
    </source>
</evidence>
<sequence>MYVLGFIAALVAVGVFVDYRQDNFKDRKPHDTNPNNHYANHSAENAHNSSGFDQHSP</sequence>
<dbReference type="Proteomes" id="UP001595932">
    <property type="component" value="Unassembled WGS sequence"/>
</dbReference>
<comment type="caution">
    <text evidence="2">The sequence shown here is derived from an EMBL/GenBank/DDBJ whole genome shotgun (WGS) entry which is preliminary data.</text>
</comment>
<keyword evidence="3" id="KW-1185">Reference proteome</keyword>
<name>A0ABV9MCV5_9BACL</name>
<protein>
    <recommendedName>
        <fullName evidence="4">YtzI protein</fullName>
    </recommendedName>
</protein>
<evidence type="ECO:0000313" key="2">
    <source>
        <dbReference type="EMBL" id="MFC4713611.1"/>
    </source>
</evidence>
<dbReference type="EMBL" id="JBHSGL010000005">
    <property type="protein sequence ID" value="MFC4713611.1"/>
    <property type="molecule type" value="Genomic_DNA"/>
</dbReference>
<proteinExistence type="predicted"/>
<evidence type="ECO:0000256" key="1">
    <source>
        <dbReference type="SAM" id="MobiDB-lite"/>
    </source>
</evidence>
<evidence type="ECO:0000313" key="3">
    <source>
        <dbReference type="Proteomes" id="UP001595932"/>
    </source>
</evidence>
<reference evidence="3" key="1">
    <citation type="journal article" date="2019" name="Int. J. Syst. Evol. Microbiol.">
        <title>The Global Catalogue of Microorganisms (GCM) 10K type strain sequencing project: providing services to taxonomists for standard genome sequencing and annotation.</title>
        <authorList>
            <consortium name="The Broad Institute Genomics Platform"/>
            <consortium name="The Broad Institute Genome Sequencing Center for Infectious Disease"/>
            <person name="Wu L."/>
            <person name="Ma J."/>
        </authorList>
    </citation>
    <scope>NUCLEOTIDE SEQUENCE [LARGE SCALE GENOMIC DNA]</scope>
    <source>
        <strain evidence="3">CGMCC 1.12151</strain>
    </source>
</reference>
<dbReference type="RefSeq" id="WP_377279313.1">
    <property type="nucleotide sequence ID" value="NZ_JBHSGL010000005.1"/>
</dbReference>
<feature type="region of interest" description="Disordered" evidence="1">
    <location>
        <begin position="24"/>
        <end position="57"/>
    </location>
</feature>
<gene>
    <name evidence="2" type="ORF">ACFO5U_12085</name>
</gene>
<feature type="compositionally biased region" description="Polar residues" evidence="1">
    <location>
        <begin position="32"/>
        <end position="57"/>
    </location>
</feature>